<evidence type="ECO:0000313" key="3">
    <source>
        <dbReference type="RefSeq" id="XP_026192790.1"/>
    </source>
</evidence>
<keyword evidence="2" id="KW-1185">Reference proteome</keyword>
<dbReference type="RefSeq" id="XP_026192790.1">
    <property type="nucleotide sequence ID" value="XM_026337005.1"/>
</dbReference>
<accession>A0A6P6S0C4</accession>
<dbReference type="AlphaFoldDB" id="A0A6P6S0C4"/>
<evidence type="ECO:0000313" key="2">
    <source>
        <dbReference type="Proteomes" id="UP000515125"/>
    </source>
</evidence>
<feature type="region of interest" description="Disordered" evidence="1">
    <location>
        <begin position="406"/>
        <end position="451"/>
    </location>
</feature>
<gene>
    <name evidence="3" type="primary">LOC113147214</name>
</gene>
<evidence type="ECO:0000256" key="1">
    <source>
        <dbReference type="SAM" id="MobiDB-lite"/>
    </source>
</evidence>
<dbReference type="GeneID" id="113147214"/>
<dbReference type="Proteomes" id="UP000515125">
    <property type="component" value="Unplaced"/>
</dbReference>
<feature type="compositionally biased region" description="Basic and acidic residues" evidence="1">
    <location>
        <begin position="421"/>
        <end position="440"/>
    </location>
</feature>
<sequence>MPKQAFAKKLNSRAIAGTPCAFSEAQRPTVKNAFRLEALTPSPRFCLPAAAAAPAPAPYKPQALVCVIRRHRGQQQALSRHVEASHPGSHAGTLPLVSHAASVSPSEALLGASVVEAEQCAAQAEASATVVRRGPAMRVFSFWQLARNSSEPLPRNAGEAVGSPVVLHLPAVNGGWMQQGAEAAAGRAAVAGAAVTCGDMLVLPLPLEVLDSPVSLALQQQPLPLLRAALQLQLQLRMLQQAETEAARAPTATLAAAANTTRPIVLLLRDPELCSSETGRQSQASGEGDGTAAAAAEVLRRNAAYAALRLLEGQWQAIAGESGMEVSTGQQEQQTQASLRLPSLRELYSVHVVFWRGHPEALKAHASHQEQPDGARPMTDCSSAVQKCLESLLVQHCAREQELRAPEAALSKHRQTQQRDQPLRLDSAEQHQHRATKKESPAGGGNVPPAEASVFNAEACRRRALARFRAELAETPGPAEGFVLLRGLLREFDAECTANAESYLKGTEALSILEIRQTLQDEALTELRTLYHLQLEALRSLAVRRFALLLQQLLSGKRDPERPKGSPPIQRHNFYELSRRTSDLMRRTADNFEHFIQRFLRAMDSEALQQLLAASCAQLRATSDRAAMPMEVSAAVERAAASERLLLLGTLRELSATALQQQQLLWVEQQQQQGLSLLQRLHQNASSRLLATPQGAAILRGWHGLEKTAQAARTFLGQLPGVKQVLRSPLAAMWRRRKPINVALHYLSPTAFGLSPTKYNVTLNQPWKGKLHVQELTSRTEGDLLPEETL</sequence>
<protein>
    <submittedName>
        <fullName evidence="3">Uncharacterized protein LOC113147214</fullName>
    </submittedName>
</protein>
<proteinExistence type="predicted"/>
<reference evidence="3" key="1">
    <citation type="submission" date="2025-08" db="UniProtKB">
        <authorList>
            <consortium name="RefSeq"/>
        </authorList>
    </citation>
    <scope>IDENTIFICATION</scope>
</reference>
<name>A0A6P6S0C4_9EIME</name>
<dbReference type="OrthoDB" id="347787at2759"/>
<organism evidence="2 3">
    <name type="scientific">Cyclospora cayetanensis</name>
    <dbReference type="NCBI Taxonomy" id="88456"/>
    <lineage>
        <taxon>Eukaryota</taxon>
        <taxon>Sar</taxon>
        <taxon>Alveolata</taxon>
        <taxon>Apicomplexa</taxon>
        <taxon>Conoidasida</taxon>
        <taxon>Coccidia</taxon>
        <taxon>Eucoccidiorida</taxon>
        <taxon>Eimeriorina</taxon>
        <taxon>Eimeriidae</taxon>
        <taxon>Cyclospora</taxon>
    </lineage>
</organism>